<accession>A0A0C3K0C7</accession>
<evidence type="ECO:0000313" key="2">
    <source>
        <dbReference type="Proteomes" id="UP000054217"/>
    </source>
</evidence>
<dbReference type="Proteomes" id="UP000054217">
    <property type="component" value="Unassembled WGS sequence"/>
</dbReference>
<dbReference type="AlphaFoldDB" id="A0A0C3K0C7"/>
<reference evidence="2" key="2">
    <citation type="submission" date="2015-01" db="EMBL/GenBank/DDBJ databases">
        <title>Evolutionary Origins and Diversification of the Mycorrhizal Mutualists.</title>
        <authorList>
            <consortium name="DOE Joint Genome Institute"/>
            <consortium name="Mycorrhizal Genomics Consortium"/>
            <person name="Kohler A."/>
            <person name="Kuo A."/>
            <person name="Nagy L.G."/>
            <person name="Floudas D."/>
            <person name="Copeland A."/>
            <person name="Barry K.W."/>
            <person name="Cichocki N."/>
            <person name="Veneault-Fourrey C."/>
            <person name="LaButti K."/>
            <person name="Lindquist E.A."/>
            <person name="Lipzen A."/>
            <person name="Lundell T."/>
            <person name="Morin E."/>
            <person name="Murat C."/>
            <person name="Riley R."/>
            <person name="Ohm R."/>
            <person name="Sun H."/>
            <person name="Tunlid A."/>
            <person name="Henrissat B."/>
            <person name="Grigoriev I.V."/>
            <person name="Hibbett D.S."/>
            <person name="Martin F."/>
        </authorList>
    </citation>
    <scope>NUCLEOTIDE SEQUENCE [LARGE SCALE GENOMIC DNA]</scope>
    <source>
        <strain evidence="2">Marx 270</strain>
    </source>
</reference>
<dbReference type="HOGENOM" id="CLU_1971422_0_0_1"/>
<keyword evidence="2" id="KW-1185">Reference proteome</keyword>
<reference evidence="1 2" key="1">
    <citation type="submission" date="2014-04" db="EMBL/GenBank/DDBJ databases">
        <authorList>
            <consortium name="DOE Joint Genome Institute"/>
            <person name="Kuo A."/>
            <person name="Kohler A."/>
            <person name="Costa M.D."/>
            <person name="Nagy L.G."/>
            <person name="Floudas D."/>
            <person name="Copeland A."/>
            <person name="Barry K.W."/>
            <person name="Cichocki N."/>
            <person name="Veneault-Fourrey C."/>
            <person name="LaButti K."/>
            <person name="Lindquist E.A."/>
            <person name="Lipzen A."/>
            <person name="Lundell T."/>
            <person name="Morin E."/>
            <person name="Murat C."/>
            <person name="Sun H."/>
            <person name="Tunlid A."/>
            <person name="Henrissat B."/>
            <person name="Grigoriev I.V."/>
            <person name="Hibbett D.S."/>
            <person name="Martin F."/>
            <person name="Nordberg H.P."/>
            <person name="Cantor M.N."/>
            <person name="Hua S.X."/>
        </authorList>
    </citation>
    <scope>NUCLEOTIDE SEQUENCE [LARGE SCALE GENOMIC DNA]</scope>
    <source>
        <strain evidence="1 2">Marx 270</strain>
    </source>
</reference>
<gene>
    <name evidence="1" type="ORF">M404DRAFT_1001700</name>
</gene>
<proteinExistence type="predicted"/>
<dbReference type="InParanoid" id="A0A0C3K0C7"/>
<organism evidence="1 2">
    <name type="scientific">Pisolithus tinctorius Marx 270</name>
    <dbReference type="NCBI Taxonomy" id="870435"/>
    <lineage>
        <taxon>Eukaryota</taxon>
        <taxon>Fungi</taxon>
        <taxon>Dikarya</taxon>
        <taxon>Basidiomycota</taxon>
        <taxon>Agaricomycotina</taxon>
        <taxon>Agaricomycetes</taxon>
        <taxon>Agaricomycetidae</taxon>
        <taxon>Boletales</taxon>
        <taxon>Sclerodermatineae</taxon>
        <taxon>Pisolithaceae</taxon>
        <taxon>Pisolithus</taxon>
    </lineage>
</organism>
<sequence length="127" mass="14728">MLMGKISTSALSSSNQVQITRKNSESRGWMAKRGWLKALSEVLVVIANANPREILVYFQKNLQRVPCGSRYCHADLTKAIAESNILWHVARCCHSRTLRLWIESPCIRDRKRRAPRKLETHQSHRYI</sequence>
<dbReference type="EMBL" id="KN831978">
    <property type="protein sequence ID" value="KIO03077.1"/>
    <property type="molecule type" value="Genomic_DNA"/>
</dbReference>
<protein>
    <submittedName>
        <fullName evidence="1">Uncharacterized protein</fullName>
    </submittedName>
</protein>
<name>A0A0C3K0C7_PISTI</name>
<evidence type="ECO:0000313" key="1">
    <source>
        <dbReference type="EMBL" id="KIO03077.1"/>
    </source>
</evidence>